<reference evidence="4" key="2">
    <citation type="journal article" date="2007" name="PLoS Biol.">
        <title>Survey sequencing and comparative analysis of the elephant shark (Callorhinchus milii) genome.</title>
        <authorList>
            <person name="Venkatesh B."/>
            <person name="Kirkness E.F."/>
            <person name="Loh Y.H."/>
            <person name="Halpern A.L."/>
            <person name="Lee A.P."/>
            <person name="Johnson J."/>
            <person name="Dandona N."/>
            <person name="Viswanathan L.D."/>
            <person name="Tay A."/>
            <person name="Venter J.C."/>
            <person name="Strausberg R.L."/>
            <person name="Brenner S."/>
        </authorList>
    </citation>
    <scope>NUCLEOTIDE SEQUENCE [LARGE SCALE GENOMIC DNA]</scope>
</reference>
<dbReference type="Proteomes" id="UP000314986">
    <property type="component" value="Unassembled WGS sequence"/>
</dbReference>
<dbReference type="GO" id="GO:0007165">
    <property type="term" value="P:signal transduction"/>
    <property type="evidence" value="ECO:0007669"/>
    <property type="project" value="TreeGrafter"/>
</dbReference>
<dbReference type="InterPro" id="IPR043216">
    <property type="entry name" value="PAP-like"/>
</dbReference>
<reference evidence="4" key="1">
    <citation type="journal article" date="2006" name="Science">
        <title>Ancient noncoding elements conserved in the human genome.</title>
        <authorList>
            <person name="Venkatesh B."/>
            <person name="Kirkness E.F."/>
            <person name="Loh Y.H."/>
            <person name="Halpern A.L."/>
            <person name="Lee A.P."/>
            <person name="Johnson J."/>
            <person name="Dandona N."/>
            <person name="Viswanathan L.D."/>
            <person name="Tay A."/>
            <person name="Venter J.C."/>
            <person name="Strausberg R.L."/>
            <person name="Brenner S."/>
        </authorList>
    </citation>
    <scope>NUCLEOTIDE SEQUENCE [LARGE SCALE GENOMIC DNA]</scope>
</reference>
<dbReference type="PANTHER" id="PTHR10165:SF15">
    <property type="entry name" value="PHOSPHOLIPID PHOSPHATASE-RELATED PROTEIN TYPE 2"/>
    <property type="match status" value="1"/>
</dbReference>
<reference evidence="3" key="4">
    <citation type="submission" date="2025-08" db="UniProtKB">
        <authorList>
            <consortium name="Ensembl"/>
        </authorList>
    </citation>
    <scope>IDENTIFICATION</scope>
</reference>
<organism evidence="3 4">
    <name type="scientific">Callorhinchus milii</name>
    <name type="common">Ghost shark</name>
    <dbReference type="NCBI Taxonomy" id="7868"/>
    <lineage>
        <taxon>Eukaryota</taxon>
        <taxon>Metazoa</taxon>
        <taxon>Chordata</taxon>
        <taxon>Craniata</taxon>
        <taxon>Vertebrata</taxon>
        <taxon>Chondrichthyes</taxon>
        <taxon>Holocephali</taxon>
        <taxon>Chimaeriformes</taxon>
        <taxon>Callorhinchidae</taxon>
        <taxon>Callorhinchus</taxon>
    </lineage>
</organism>
<accession>A0A4W3GN34</accession>
<feature type="region of interest" description="Disordered" evidence="1">
    <location>
        <begin position="201"/>
        <end position="224"/>
    </location>
</feature>
<protein>
    <submittedName>
        <fullName evidence="3">Lipid phosphate phosphatase-related protein type 5-like</fullName>
    </submittedName>
</protein>
<keyword evidence="4" id="KW-1185">Reference proteome</keyword>
<sequence length="224" mass="24467">LSSHSLLPPPPSVFQLLIMVGTVLLAYHFEYTDTFQVHTQGFFCFDSSYMKPYPGPEEISAVPPVLVYSLVSALPMVMREAEGERERKRTILTADCCSLNPLLRRVVRFLGVYAFGLFATDIFVNCGQLVMGSLTPHFLTVCRPNFTALGCRTASQYISSPRPCTGPPRLVSSARRAFPSKEAALSMYAALYTAVTTTIGPPPSCPGPPPTLLPRTTPHPPAQD</sequence>
<reference evidence="4" key="3">
    <citation type="journal article" date="2014" name="Nature">
        <title>Elephant shark genome provides unique insights into gnathostome evolution.</title>
        <authorList>
            <consortium name="International Elephant Shark Genome Sequencing Consortium"/>
            <person name="Venkatesh B."/>
            <person name="Lee A.P."/>
            <person name="Ravi V."/>
            <person name="Maurya A.K."/>
            <person name="Lian M.M."/>
            <person name="Swann J.B."/>
            <person name="Ohta Y."/>
            <person name="Flajnik M.F."/>
            <person name="Sutoh Y."/>
            <person name="Kasahara M."/>
            <person name="Hoon S."/>
            <person name="Gangu V."/>
            <person name="Roy S.W."/>
            <person name="Irimia M."/>
            <person name="Korzh V."/>
            <person name="Kondrychyn I."/>
            <person name="Lim Z.W."/>
            <person name="Tay B.H."/>
            <person name="Tohari S."/>
            <person name="Kong K.W."/>
            <person name="Ho S."/>
            <person name="Lorente-Galdos B."/>
            <person name="Quilez J."/>
            <person name="Marques-Bonet T."/>
            <person name="Raney B.J."/>
            <person name="Ingham P.W."/>
            <person name="Tay A."/>
            <person name="Hillier L.W."/>
            <person name="Minx P."/>
            <person name="Boehm T."/>
            <person name="Wilson R.K."/>
            <person name="Brenner S."/>
            <person name="Warren W.C."/>
        </authorList>
    </citation>
    <scope>NUCLEOTIDE SEQUENCE [LARGE SCALE GENOMIC DNA]</scope>
</reference>
<dbReference type="GO" id="GO:0046839">
    <property type="term" value="P:phospholipid dephosphorylation"/>
    <property type="evidence" value="ECO:0007669"/>
    <property type="project" value="TreeGrafter"/>
</dbReference>
<dbReference type="AlphaFoldDB" id="A0A4W3GN34"/>
<dbReference type="GeneTree" id="ENSGT00940000158145"/>
<dbReference type="GO" id="GO:0006644">
    <property type="term" value="P:phospholipid metabolic process"/>
    <property type="evidence" value="ECO:0007669"/>
    <property type="project" value="InterPro"/>
</dbReference>
<keyword evidence="2" id="KW-1133">Transmembrane helix</keyword>
<dbReference type="Ensembl" id="ENSCMIT00000004723.1">
    <property type="protein sequence ID" value="ENSCMIP00000004557.1"/>
    <property type="gene ID" value="ENSCMIG00000002706.1"/>
</dbReference>
<feature type="transmembrane region" description="Helical" evidence="2">
    <location>
        <begin position="12"/>
        <end position="29"/>
    </location>
</feature>
<dbReference type="GO" id="GO:0008195">
    <property type="term" value="F:phosphatidate phosphatase activity"/>
    <property type="evidence" value="ECO:0007669"/>
    <property type="project" value="TreeGrafter"/>
</dbReference>
<keyword evidence="2" id="KW-0472">Membrane</keyword>
<evidence type="ECO:0000313" key="4">
    <source>
        <dbReference type="Proteomes" id="UP000314986"/>
    </source>
</evidence>
<dbReference type="GO" id="GO:0005886">
    <property type="term" value="C:plasma membrane"/>
    <property type="evidence" value="ECO:0007669"/>
    <property type="project" value="TreeGrafter"/>
</dbReference>
<proteinExistence type="predicted"/>
<evidence type="ECO:0000256" key="2">
    <source>
        <dbReference type="SAM" id="Phobius"/>
    </source>
</evidence>
<evidence type="ECO:0000313" key="3">
    <source>
        <dbReference type="Ensembl" id="ENSCMIP00000004557.1"/>
    </source>
</evidence>
<name>A0A4W3GN34_CALMI</name>
<reference evidence="3" key="5">
    <citation type="submission" date="2025-09" db="UniProtKB">
        <authorList>
            <consortium name="Ensembl"/>
        </authorList>
    </citation>
    <scope>IDENTIFICATION</scope>
</reference>
<keyword evidence="2" id="KW-0812">Transmembrane</keyword>
<dbReference type="PANTHER" id="PTHR10165">
    <property type="entry name" value="LIPID PHOSPHATE PHOSPHATASE"/>
    <property type="match status" value="1"/>
</dbReference>
<evidence type="ECO:0000256" key="1">
    <source>
        <dbReference type="SAM" id="MobiDB-lite"/>
    </source>
</evidence>